<organism evidence="1 2">
    <name type="scientific">Phyllobacterium phragmitis</name>
    <dbReference type="NCBI Taxonomy" id="2670329"/>
    <lineage>
        <taxon>Bacteria</taxon>
        <taxon>Pseudomonadati</taxon>
        <taxon>Pseudomonadota</taxon>
        <taxon>Alphaproteobacteria</taxon>
        <taxon>Hyphomicrobiales</taxon>
        <taxon>Phyllobacteriaceae</taxon>
        <taxon>Phyllobacterium</taxon>
    </lineage>
</organism>
<gene>
    <name evidence="1" type="ORF">PPNSA23_46820</name>
</gene>
<proteinExistence type="predicted"/>
<evidence type="ECO:0008006" key="3">
    <source>
        <dbReference type="Google" id="ProtNLM"/>
    </source>
</evidence>
<sequence>MLRSPRLPCRHHHRERREVRGRHRYHADGKYALYGEVAVETSLEHFADSYKVNGNLGLKVTW</sequence>
<evidence type="ECO:0000313" key="2">
    <source>
        <dbReference type="Proteomes" id="UP001628091"/>
    </source>
</evidence>
<keyword evidence="2" id="KW-1185">Reference proteome</keyword>
<dbReference type="Proteomes" id="UP001628091">
    <property type="component" value="Unassembled WGS sequence"/>
</dbReference>
<name>A0ABQ0H741_9HYPH</name>
<evidence type="ECO:0000313" key="1">
    <source>
        <dbReference type="EMBL" id="GAB1584739.1"/>
    </source>
</evidence>
<dbReference type="RefSeq" id="WP_407867195.1">
    <property type="nucleotide sequence ID" value="NZ_BAAFZP010000002.1"/>
</dbReference>
<reference evidence="1 2" key="1">
    <citation type="submission" date="2024-10" db="EMBL/GenBank/DDBJ databases">
        <title>Isolation, draft genome sequencing and identification of Phyllobacterium sp. NSA23, isolated from leaf soil.</title>
        <authorList>
            <person name="Akita H."/>
        </authorList>
    </citation>
    <scope>NUCLEOTIDE SEQUENCE [LARGE SCALE GENOMIC DNA]</scope>
    <source>
        <strain evidence="1 2">NSA23</strain>
    </source>
</reference>
<accession>A0ABQ0H741</accession>
<comment type="caution">
    <text evidence="1">The sequence shown here is derived from an EMBL/GenBank/DDBJ whole genome shotgun (WGS) entry which is preliminary data.</text>
</comment>
<dbReference type="EMBL" id="BAAFZP010000002">
    <property type="protein sequence ID" value="GAB1584739.1"/>
    <property type="molecule type" value="Genomic_DNA"/>
</dbReference>
<protein>
    <recommendedName>
        <fullName evidence="3">Autotransporter domain-containing protein</fullName>
    </recommendedName>
</protein>